<keyword evidence="15" id="KW-1185">Reference proteome</keyword>
<dbReference type="STRING" id="1391654.AKJ09_05784"/>
<dbReference type="PANTHER" id="PTHR45197">
    <property type="entry name" value="SYNTHASE, PUTATIVE (AFU_ORTHOLOGUE AFUA_7G04190)-RELATED"/>
    <property type="match status" value="1"/>
</dbReference>
<evidence type="ECO:0000256" key="9">
    <source>
        <dbReference type="ARBA" id="ARBA00022919"/>
    </source>
</evidence>
<keyword evidence="9" id="KW-0746">Sphingolipid metabolism</keyword>
<evidence type="ECO:0000256" key="6">
    <source>
        <dbReference type="ARBA" id="ARBA00022679"/>
    </source>
</evidence>
<organism evidence="14 15">
    <name type="scientific">Labilithrix luteola</name>
    <dbReference type="NCBI Taxonomy" id="1391654"/>
    <lineage>
        <taxon>Bacteria</taxon>
        <taxon>Pseudomonadati</taxon>
        <taxon>Myxococcota</taxon>
        <taxon>Polyangia</taxon>
        <taxon>Polyangiales</taxon>
        <taxon>Labilitrichaceae</taxon>
        <taxon>Labilithrix</taxon>
    </lineage>
</organism>
<dbReference type="Proteomes" id="UP000064967">
    <property type="component" value="Chromosome"/>
</dbReference>
<dbReference type="EMBL" id="CP012333">
    <property type="protein sequence ID" value="AKU99120.1"/>
    <property type="molecule type" value="Genomic_DNA"/>
</dbReference>
<comment type="pathway">
    <text evidence="2">Lipid metabolism; sphingolipid metabolism.</text>
</comment>
<gene>
    <name evidence="14" type="ORF">AKJ09_05784</name>
</gene>
<proteinExistence type="predicted"/>
<evidence type="ECO:0000256" key="7">
    <source>
        <dbReference type="ARBA" id="ARBA00022691"/>
    </source>
</evidence>
<evidence type="ECO:0000256" key="12">
    <source>
        <dbReference type="ARBA" id="ARBA00023136"/>
    </source>
</evidence>
<keyword evidence="11" id="KW-0443">Lipid metabolism</keyword>
<dbReference type="Gene3D" id="3.40.50.150">
    <property type="entry name" value="Vaccinia Virus protein VP39"/>
    <property type="match status" value="1"/>
</dbReference>
<evidence type="ECO:0000256" key="10">
    <source>
        <dbReference type="ARBA" id="ARBA00022989"/>
    </source>
</evidence>
<keyword evidence="12" id="KW-0472">Membrane</keyword>
<dbReference type="GO" id="GO:0016020">
    <property type="term" value="C:membrane"/>
    <property type="evidence" value="ECO:0007669"/>
    <property type="project" value="UniProtKB-SubCell"/>
</dbReference>
<keyword evidence="5" id="KW-0489">Methyltransferase</keyword>
<evidence type="ECO:0000256" key="5">
    <source>
        <dbReference type="ARBA" id="ARBA00022603"/>
    </source>
</evidence>
<dbReference type="GO" id="GO:0008168">
    <property type="term" value="F:methyltransferase activity"/>
    <property type="evidence" value="ECO:0007669"/>
    <property type="project" value="UniProtKB-KW"/>
</dbReference>
<evidence type="ECO:0000256" key="2">
    <source>
        <dbReference type="ARBA" id="ARBA00004760"/>
    </source>
</evidence>
<dbReference type="PATRIC" id="fig|1391654.3.peg.5863"/>
<protein>
    <recommendedName>
        <fullName evidence="13">sphingolipid C(9)-methyltransferase</fullName>
        <ecNumber evidence="13">2.1.1.317</ecNumber>
    </recommendedName>
</protein>
<dbReference type="PIRSF" id="PIRSF003085">
    <property type="entry name" value="CMAS"/>
    <property type="match status" value="1"/>
</dbReference>
<dbReference type="GO" id="GO:0032259">
    <property type="term" value="P:methylation"/>
    <property type="evidence" value="ECO:0007669"/>
    <property type="project" value="UniProtKB-KW"/>
</dbReference>
<dbReference type="PANTHER" id="PTHR45197:SF1">
    <property type="entry name" value="SPHINGOLIPID C9-METHYLTRANSFERASE A-RELATED"/>
    <property type="match status" value="1"/>
</dbReference>
<dbReference type="KEGG" id="llu:AKJ09_05784"/>
<dbReference type="InterPro" id="IPR029063">
    <property type="entry name" value="SAM-dependent_MTases_sf"/>
</dbReference>
<keyword evidence="7" id="KW-0949">S-adenosyl-L-methionine</keyword>
<evidence type="ECO:0000256" key="1">
    <source>
        <dbReference type="ARBA" id="ARBA00004141"/>
    </source>
</evidence>
<keyword evidence="6" id="KW-0808">Transferase</keyword>
<evidence type="ECO:0000256" key="4">
    <source>
        <dbReference type="ARBA" id="ARBA00022516"/>
    </source>
</evidence>
<keyword evidence="10" id="KW-1133">Transmembrane helix</keyword>
<evidence type="ECO:0000256" key="11">
    <source>
        <dbReference type="ARBA" id="ARBA00023098"/>
    </source>
</evidence>
<dbReference type="InterPro" id="IPR003333">
    <property type="entry name" value="CMAS"/>
</dbReference>
<dbReference type="GO" id="GO:0006665">
    <property type="term" value="P:sphingolipid metabolic process"/>
    <property type="evidence" value="ECO:0007669"/>
    <property type="project" value="UniProtKB-KW"/>
</dbReference>
<keyword evidence="4" id="KW-0444">Lipid biosynthesis</keyword>
<name>A0A0K1Q008_9BACT</name>
<evidence type="ECO:0000313" key="15">
    <source>
        <dbReference type="Proteomes" id="UP000064967"/>
    </source>
</evidence>
<dbReference type="InterPro" id="IPR052290">
    <property type="entry name" value="Sphingo_C9-MT"/>
</dbReference>
<dbReference type="AlphaFoldDB" id="A0A0K1Q008"/>
<sequence>MTTARLSDLVDFRNRSLASRYARRIPMATLLESYIDGDIDIPDIDALLDARDEVLTFDLTAEHVKFFVTRMIPEWLVHSQAQDKRIVRDHYDRGDDFFEAFLGDSMIYTGAYFQDESESLETAQRNKMNRIGEKLGIRPEHEVLDIGCGWGTLVAHSAKQFGAKATGITISERGAKFGNDRIAKAGVSERARIECLDYRDIPKRSYDRIVSLEMVEHVGIKNLPKYFSIVYDRLADDGLFLLQWCGLRRGGREGVPPVGMRPEDMIWGLFMNKYIFSGADASLPPSEMLKAMEKAGFELHSVENVSVHYQLTIQRWHDNWRKNRELVLGRYGERWYRLWNLFLAWSWRIAAQGTSACFQIVAHKNLDGFDRRRMALPVEAALAAE</sequence>
<dbReference type="EC" id="2.1.1.317" evidence="13"/>
<evidence type="ECO:0000256" key="3">
    <source>
        <dbReference type="ARBA" id="ARBA00004991"/>
    </source>
</evidence>
<accession>A0A0K1Q008</accession>
<evidence type="ECO:0000256" key="13">
    <source>
        <dbReference type="ARBA" id="ARBA00039020"/>
    </source>
</evidence>
<dbReference type="Pfam" id="PF02353">
    <property type="entry name" value="CMAS"/>
    <property type="match status" value="1"/>
</dbReference>
<evidence type="ECO:0000313" key="14">
    <source>
        <dbReference type="EMBL" id="AKU99120.1"/>
    </source>
</evidence>
<dbReference type="GO" id="GO:0008610">
    <property type="term" value="P:lipid biosynthetic process"/>
    <property type="evidence" value="ECO:0007669"/>
    <property type="project" value="InterPro"/>
</dbReference>
<comment type="pathway">
    <text evidence="3">Sphingolipid metabolism.</text>
</comment>
<evidence type="ECO:0000256" key="8">
    <source>
        <dbReference type="ARBA" id="ARBA00022692"/>
    </source>
</evidence>
<dbReference type="SUPFAM" id="SSF53335">
    <property type="entry name" value="S-adenosyl-L-methionine-dependent methyltransferases"/>
    <property type="match status" value="1"/>
</dbReference>
<reference evidence="14 15" key="1">
    <citation type="submission" date="2015-08" db="EMBL/GenBank/DDBJ databases">
        <authorList>
            <person name="Babu N.S."/>
            <person name="Beckwith C.J."/>
            <person name="Beseler K.G."/>
            <person name="Brison A."/>
            <person name="Carone J.V."/>
            <person name="Caskin T.P."/>
            <person name="Diamond M."/>
            <person name="Durham M.E."/>
            <person name="Foxe J.M."/>
            <person name="Go M."/>
            <person name="Henderson B.A."/>
            <person name="Jones I.B."/>
            <person name="McGettigan J.A."/>
            <person name="Micheletti S.J."/>
            <person name="Nasrallah M.E."/>
            <person name="Ortiz D."/>
            <person name="Piller C.R."/>
            <person name="Privatt S.R."/>
            <person name="Schneider S.L."/>
            <person name="Sharp S."/>
            <person name="Smith T.C."/>
            <person name="Stanton J.D."/>
            <person name="Ullery H.E."/>
            <person name="Wilson R.J."/>
            <person name="Serrano M.G."/>
            <person name="Buck G."/>
            <person name="Lee V."/>
            <person name="Wang Y."/>
            <person name="Carvalho R."/>
            <person name="Voegtly L."/>
            <person name="Shi R."/>
            <person name="Duckworth R."/>
            <person name="Johnson A."/>
            <person name="Loviza R."/>
            <person name="Walstead R."/>
            <person name="Shah Z."/>
            <person name="Kiflezghi M."/>
            <person name="Wade K."/>
            <person name="Ball S.L."/>
            <person name="Bradley K.W."/>
            <person name="Asai D.J."/>
            <person name="Bowman C.A."/>
            <person name="Russell D.A."/>
            <person name="Pope W.H."/>
            <person name="Jacobs-Sera D."/>
            <person name="Hendrix R.W."/>
            <person name="Hatfull G.F."/>
        </authorList>
    </citation>
    <scope>NUCLEOTIDE SEQUENCE [LARGE SCALE GENOMIC DNA]</scope>
    <source>
        <strain evidence="14 15">DSM 27648</strain>
    </source>
</reference>
<dbReference type="CDD" id="cd02440">
    <property type="entry name" value="AdoMet_MTases"/>
    <property type="match status" value="1"/>
</dbReference>
<keyword evidence="8" id="KW-0812">Transmembrane</keyword>
<comment type="subcellular location">
    <subcellularLocation>
        <location evidence="1">Membrane</location>
        <topology evidence="1">Multi-pass membrane protein</topology>
    </subcellularLocation>
</comment>